<evidence type="ECO:0000256" key="4">
    <source>
        <dbReference type="ARBA" id="ARBA00022490"/>
    </source>
</evidence>
<evidence type="ECO:0000256" key="6">
    <source>
        <dbReference type="ARBA" id="ARBA00022598"/>
    </source>
</evidence>
<comment type="subcellular location">
    <subcellularLocation>
        <location evidence="1 15">Cytoplasm</location>
    </subcellularLocation>
</comment>
<dbReference type="EC" id="6.1.1.20" evidence="15"/>
<feature type="domain" description="FDX-ACB" evidence="18">
    <location>
        <begin position="673"/>
        <end position="763"/>
    </location>
</feature>
<dbReference type="InterPro" id="IPR036690">
    <property type="entry name" value="Fdx_antiC-bd_sf"/>
</dbReference>
<evidence type="ECO:0000256" key="14">
    <source>
        <dbReference type="ARBA" id="ARBA00049255"/>
    </source>
</evidence>
<dbReference type="GO" id="GO:0009328">
    <property type="term" value="C:phenylalanine-tRNA ligase complex"/>
    <property type="evidence" value="ECO:0007669"/>
    <property type="project" value="TreeGrafter"/>
</dbReference>
<feature type="domain" description="B5" evidence="19">
    <location>
        <begin position="375"/>
        <end position="455"/>
    </location>
</feature>
<dbReference type="GO" id="GO:0000287">
    <property type="term" value="F:magnesium ion binding"/>
    <property type="evidence" value="ECO:0007669"/>
    <property type="project" value="UniProtKB-UniRule"/>
</dbReference>
<dbReference type="SMART" id="SM00896">
    <property type="entry name" value="FDX-ACB"/>
    <property type="match status" value="1"/>
</dbReference>
<dbReference type="SMART" id="SM00874">
    <property type="entry name" value="B5"/>
    <property type="match status" value="1"/>
</dbReference>
<keyword evidence="11 16" id="KW-0694">RNA-binding</keyword>
<dbReference type="Gene3D" id="3.30.56.10">
    <property type="match status" value="2"/>
</dbReference>
<evidence type="ECO:0000313" key="21">
    <source>
        <dbReference type="Proteomes" id="UP000275263"/>
    </source>
</evidence>
<evidence type="ECO:0000259" key="19">
    <source>
        <dbReference type="PROSITE" id="PS51483"/>
    </source>
</evidence>
<dbReference type="SUPFAM" id="SSF55681">
    <property type="entry name" value="Class II aaRS and biotin synthetases"/>
    <property type="match status" value="1"/>
</dbReference>
<evidence type="ECO:0000256" key="15">
    <source>
        <dbReference type="HAMAP-Rule" id="MF_00283"/>
    </source>
</evidence>
<dbReference type="SUPFAM" id="SSF54991">
    <property type="entry name" value="Anticodon-binding domain of PheRS"/>
    <property type="match status" value="1"/>
</dbReference>
<dbReference type="EMBL" id="RPFT01000003">
    <property type="protein sequence ID" value="RPF68684.1"/>
    <property type="molecule type" value="Genomic_DNA"/>
</dbReference>
<evidence type="ECO:0000256" key="2">
    <source>
        <dbReference type="ARBA" id="ARBA00008653"/>
    </source>
</evidence>
<dbReference type="Gene3D" id="3.30.70.380">
    <property type="entry name" value="Ferrodoxin-fold anticodon-binding domain"/>
    <property type="match status" value="1"/>
</dbReference>
<dbReference type="PROSITE" id="PS51447">
    <property type="entry name" value="FDX_ACB"/>
    <property type="match status" value="1"/>
</dbReference>
<evidence type="ECO:0000256" key="13">
    <source>
        <dbReference type="ARBA" id="ARBA00023146"/>
    </source>
</evidence>
<keyword evidence="10 15" id="KW-0460">Magnesium</keyword>
<dbReference type="Pfam" id="PF17759">
    <property type="entry name" value="tRNA_synthFbeta"/>
    <property type="match status" value="1"/>
</dbReference>
<organism evidence="20 21">
    <name type="scientific">Helicobacter pylori</name>
    <name type="common">Campylobacter pylori</name>
    <dbReference type="NCBI Taxonomy" id="210"/>
    <lineage>
        <taxon>Bacteria</taxon>
        <taxon>Pseudomonadati</taxon>
        <taxon>Campylobacterota</taxon>
        <taxon>Epsilonproteobacteria</taxon>
        <taxon>Campylobacterales</taxon>
        <taxon>Helicobacteraceae</taxon>
        <taxon>Helicobacter</taxon>
    </lineage>
</organism>
<evidence type="ECO:0000256" key="8">
    <source>
        <dbReference type="ARBA" id="ARBA00022741"/>
    </source>
</evidence>
<evidence type="ECO:0000256" key="7">
    <source>
        <dbReference type="ARBA" id="ARBA00022723"/>
    </source>
</evidence>
<keyword evidence="9 15" id="KW-0067">ATP-binding</keyword>
<evidence type="ECO:0000313" key="20">
    <source>
        <dbReference type="EMBL" id="RPF68684.1"/>
    </source>
</evidence>
<evidence type="ECO:0000256" key="5">
    <source>
        <dbReference type="ARBA" id="ARBA00022555"/>
    </source>
</evidence>
<dbReference type="InterPro" id="IPR045060">
    <property type="entry name" value="Phe-tRNA-ligase_IIc_bsu"/>
</dbReference>
<dbReference type="Pfam" id="PF01588">
    <property type="entry name" value="tRNA_bind"/>
    <property type="match status" value="1"/>
</dbReference>
<dbReference type="SUPFAM" id="SSF50249">
    <property type="entry name" value="Nucleic acid-binding proteins"/>
    <property type="match status" value="1"/>
</dbReference>
<dbReference type="Gene3D" id="2.40.50.140">
    <property type="entry name" value="Nucleic acid-binding proteins"/>
    <property type="match status" value="1"/>
</dbReference>
<feature type="binding site" evidence="15">
    <location>
        <position position="443"/>
    </location>
    <ligand>
        <name>Mg(2+)</name>
        <dbReference type="ChEBI" id="CHEBI:18420"/>
        <note>shared with alpha subunit</note>
    </ligand>
</feature>
<feature type="binding site" evidence="15">
    <location>
        <position position="439"/>
    </location>
    <ligand>
        <name>Mg(2+)</name>
        <dbReference type="ChEBI" id="CHEBI:18420"/>
        <note>shared with alpha subunit</note>
    </ligand>
</feature>
<dbReference type="InterPro" id="IPR005121">
    <property type="entry name" value="Fdx_antiC-bd"/>
</dbReference>
<keyword evidence="8 15" id="KW-0547">Nucleotide-binding</keyword>
<keyword evidence="4 15" id="KW-0963">Cytoplasm</keyword>
<gene>
    <name evidence="15" type="primary">pheT</name>
    <name evidence="20" type="ORF">EGW01_02110</name>
</gene>
<name>A0A3N5CIB2_HELPX</name>
<protein>
    <recommendedName>
        <fullName evidence="15">Phenylalanine--tRNA ligase beta subunit</fullName>
        <ecNumber evidence="15">6.1.1.20</ecNumber>
    </recommendedName>
    <alternativeName>
        <fullName evidence="15">Phenylalanyl-tRNA synthetase beta subunit</fullName>
        <shortName evidence="15">PheRS</shortName>
    </alternativeName>
</protein>
<dbReference type="InterPro" id="IPR004532">
    <property type="entry name" value="Phe-tRNA-ligase_IIc_bsu_bact"/>
</dbReference>
<evidence type="ECO:0000259" key="17">
    <source>
        <dbReference type="PROSITE" id="PS50886"/>
    </source>
</evidence>
<comment type="catalytic activity">
    <reaction evidence="14 15">
        <text>tRNA(Phe) + L-phenylalanine + ATP = L-phenylalanyl-tRNA(Phe) + AMP + diphosphate + H(+)</text>
        <dbReference type="Rhea" id="RHEA:19413"/>
        <dbReference type="Rhea" id="RHEA-COMP:9668"/>
        <dbReference type="Rhea" id="RHEA-COMP:9699"/>
        <dbReference type="ChEBI" id="CHEBI:15378"/>
        <dbReference type="ChEBI" id="CHEBI:30616"/>
        <dbReference type="ChEBI" id="CHEBI:33019"/>
        <dbReference type="ChEBI" id="CHEBI:58095"/>
        <dbReference type="ChEBI" id="CHEBI:78442"/>
        <dbReference type="ChEBI" id="CHEBI:78531"/>
        <dbReference type="ChEBI" id="CHEBI:456215"/>
        <dbReference type="EC" id="6.1.1.20"/>
    </reaction>
</comment>
<keyword evidence="7 15" id="KW-0479">Metal-binding</keyword>
<keyword evidence="12 15" id="KW-0648">Protein biosynthesis</keyword>
<feature type="domain" description="TRNA-binding" evidence="17">
    <location>
        <begin position="38"/>
        <end position="148"/>
    </location>
</feature>
<keyword evidence="6 15" id="KW-0436">Ligase</keyword>
<evidence type="ECO:0000256" key="3">
    <source>
        <dbReference type="ARBA" id="ARBA00011209"/>
    </source>
</evidence>
<dbReference type="Gene3D" id="3.30.930.10">
    <property type="entry name" value="Bira Bifunctional Protein, Domain 2"/>
    <property type="match status" value="1"/>
</dbReference>
<dbReference type="NCBIfam" id="TIGR00472">
    <property type="entry name" value="pheT_bact"/>
    <property type="match status" value="1"/>
</dbReference>
<dbReference type="PROSITE" id="PS50886">
    <property type="entry name" value="TRBD"/>
    <property type="match status" value="1"/>
</dbReference>
<comment type="similarity">
    <text evidence="2 15">Belongs to the phenylalanyl-tRNA synthetase beta subunit family. Type 1 subfamily.</text>
</comment>
<evidence type="ECO:0000256" key="12">
    <source>
        <dbReference type="ARBA" id="ARBA00022917"/>
    </source>
</evidence>
<sequence length="764" mass="85249">MKLSVNDLNVFVNTPKDIAKLCEDLSRLGLEVESCISCVAPKNVVVGRVLEKAPHKNAEKLSVCQVDVGKEVLQIVCGAKNVAPNQFAPVALKGAIIGSTPIAKTELRGVESCGMICSSAELGFPKINDGILELDESVGELVLGKELNEYAPFNTHVLEISLTPNRGDCLSVLGIAREISAFYHTPLKPIKALNLTPKSDLITLITGENIESHLAYYLICNHSLKTPLKVKLSLAHNNALSENDLNNFIEFSTHFSGVIMNAYSLNKTPMDLSVKNDENNLESVYINHQKRSTIAIKHQDQKDLSEYLLLEASYTDPISLSLKLHALKDKTLQKDNALIYRSARGSNPNLSDGLNFLSAQLKATILESKQTEHSLKDRALKFQLEDITEILGLVIEAEKIQGILKNLGFKVSVKEPNSKPQILEVIVPNFRHDIKTIQDIAEEILRFVGIDNLISKPLHCVSSKNSNPHYDTHRFFENLKHKALACGFKEVIHYVFYSKEKQQKLGFEVLEDPLELQNPITTELNTLRTSLVCGLLDASLRNKNLGFKSIALYEKGSVYNAKREEIQKLGFLVSGLQKKESYPDAKGKAWDFYSFAECVSKVIGDFSLEKLTAQTPINHPYQSAKIIQNHEIIGVIAKIHPKIIQELDLFESYYAEIDAFKLKRPAMLLKPFSIYPSSVRDLTLIIDENTAFSKIKKALKDAQIPNLSEILPLDIFKESDNTIALSVRCVIHSLEKTLNDEEVNSAVQKALEILEKEFNARLKG</sequence>
<evidence type="ECO:0000256" key="1">
    <source>
        <dbReference type="ARBA" id="ARBA00004496"/>
    </source>
</evidence>
<feature type="binding site" evidence="15">
    <location>
        <position position="442"/>
    </location>
    <ligand>
        <name>Mg(2+)</name>
        <dbReference type="ChEBI" id="CHEBI:18420"/>
        <note>shared with alpha subunit</note>
    </ligand>
</feature>
<keyword evidence="5 16" id="KW-0820">tRNA-binding</keyword>
<dbReference type="GO" id="GO:0004826">
    <property type="term" value="F:phenylalanine-tRNA ligase activity"/>
    <property type="evidence" value="ECO:0007669"/>
    <property type="project" value="UniProtKB-UniRule"/>
</dbReference>
<comment type="cofactor">
    <cofactor evidence="15">
        <name>Mg(2+)</name>
        <dbReference type="ChEBI" id="CHEBI:18420"/>
    </cofactor>
    <text evidence="15">Binds 2 magnesium ions per tetramer.</text>
</comment>
<dbReference type="InterPro" id="IPR009061">
    <property type="entry name" value="DNA-bd_dom_put_sf"/>
</dbReference>
<dbReference type="SUPFAM" id="SSF46955">
    <property type="entry name" value="Putative DNA-binding domain"/>
    <property type="match status" value="1"/>
</dbReference>
<dbReference type="InterPro" id="IPR033714">
    <property type="entry name" value="tRNA_bind_bactPheRS"/>
</dbReference>
<evidence type="ECO:0000256" key="11">
    <source>
        <dbReference type="ARBA" id="ARBA00022884"/>
    </source>
</evidence>
<dbReference type="Proteomes" id="UP000275263">
    <property type="component" value="Unassembled WGS sequence"/>
</dbReference>
<dbReference type="InterPro" id="IPR012340">
    <property type="entry name" value="NA-bd_OB-fold"/>
</dbReference>
<evidence type="ECO:0000256" key="9">
    <source>
        <dbReference type="ARBA" id="ARBA00022840"/>
    </source>
</evidence>
<dbReference type="PANTHER" id="PTHR10947">
    <property type="entry name" value="PHENYLALANYL-TRNA SYNTHETASE BETA CHAIN AND LEUCINE-RICH REPEAT-CONTAINING PROTEIN 47"/>
    <property type="match status" value="1"/>
</dbReference>
<dbReference type="InterPro" id="IPR041616">
    <property type="entry name" value="PheRS_beta_core"/>
</dbReference>
<dbReference type="CDD" id="cd02796">
    <property type="entry name" value="tRNA_bind_bactPheRS"/>
    <property type="match status" value="1"/>
</dbReference>
<dbReference type="PROSITE" id="PS51483">
    <property type="entry name" value="B5"/>
    <property type="match status" value="1"/>
</dbReference>
<dbReference type="Pfam" id="PF03147">
    <property type="entry name" value="FDX-ACB"/>
    <property type="match status" value="1"/>
</dbReference>
<proteinExistence type="inferred from homology"/>
<dbReference type="HAMAP" id="MF_00283">
    <property type="entry name" value="Phe_tRNA_synth_beta1"/>
    <property type="match status" value="1"/>
</dbReference>
<comment type="caution">
    <text evidence="20">The sequence shown here is derived from an EMBL/GenBank/DDBJ whole genome shotgun (WGS) entry which is preliminary data.</text>
</comment>
<dbReference type="GO" id="GO:0000049">
    <property type="term" value="F:tRNA binding"/>
    <property type="evidence" value="ECO:0007669"/>
    <property type="project" value="UniProtKB-UniRule"/>
</dbReference>
<dbReference type="InterPro" id="IPR005147">
    <property type="entry name" value="tRNA_synthase_B5-dom"/>
</dbReference>
<dbReference type="GO" id="GO:0005524">
    <property type="term" value="F:ATP binding"/>
    <property type="evidence" value="ECO:0007669"/>
    <property type="project" value="UniProtKB-UniRule"/>
</dbReference>
<feature type="binding site" evidence="15">
    <location>
        <position position="433"/>
    </location>
    <ligand>
        <name>Mg(2+)</name>
        <dbReference type="ChEBI" id="CHEBI:18420"/>
        <note>shared with alpha subunit</note>
    </ligand>
</feature>
<dbReference type="PANTHER" id="PTHR10947:SF0">
    <property type="entry name" value="PHENYLALANINE--TRNA LIGASE BETA SUBUNIT"/>
    <property type="match status" value="1"/>
</dbReference>
<dbReference type="Pfam" id="PF03484">
    <property type="entry name" value="B5"/>
    <property type="match status" value="1"/>
</dbReference>
<dbReference type="RefSeq" id="WP_124019888.1">
    <property type="nucleotide sequence ID" value="NZ_RPFT01000003.1"/>
</dbReference>
<evidence type="ECO:0000256" key="10">
    <source>
        <dbReference type="ARBA" id="ARBA00022842"/>
    </source>
</evidence>
<accession>A0A3N5CIB2</accession>
<dbReference type="AlphaFoldDB" id="A0A3N5CIB2"/>
<keyword evidence="13 15" id="KW-0030">Aminoacyl-tRNA synthetase</keyword>
<reference evidence="20 21" key="1">
    <citation type="journal article" date="2017" name="Gut Pathog.">
        <title>Mycobacterium avium subsp. paratuberculosis and associated risk factors for inflammatory bowel disease in Iranian patients.</title>
        <authorList>
            <person name="Zamani S."/>
            <person name="Zali M.R."/>
            <person name="Aghdaei H.A."/>
            <person name="Sechi L.A."/>
            <person name="Niegowska M."/>
            <person name="Caggiu E."/>
            <person name="Keshavarz R."/>
            <person name="Mosavari N."/>
            <person name="Feizabadi M.M."/>
        </authorList>
    </citation>
    <scope>NUCLEOTIDE SEQUENCE [LARGE SCALE GENOMIC DNA]</scope>
    <source>
        <strain evidence="20 21">1057</strain>
    </source>
</reference>
<evidence type="ECO:0000256" key="16">
    <source>
        <dbReference type="PROSITE-ProRule" id="PRU00209"/>
    </source>
</evidence>
<comment type="subunit">
    <text evidence="3 15">Tetramer of two alpha and two beta subunits.</text>
</comment>
<dbReference type="CDD" id="cd00769">
    <property type="entry name" value="PheRS_beta_core"/>
    <property type="match status" value="1"/>
</dbReference>
<dbReference type="InterPro" id="IPR002547">
    <property type="entry name" value="tRNA-bd_dom"/>
</dbReference>
<dbReference type="InterPro" id="IPR045864">
    <property type="entry name" value="aa-tRNA-synth_II/BPL/LPL"/>
</dbReference>
<dbReference type="GO" id="GO:0006432">
    <property type="term" value="P:phenylalanyl-tRNA aminoacylation"/>
    <property type="evidence" value="ECO:0007669"/>
    <property type="project" value="UniProtKB-UniRule"/>
</dbReference>
<dbReference type="NCBIfam" id="NF045760">
    <property type="entry name" value="YtpR"/>
    <property type="match status" value="1"/>
</dbReference>
<evidence type="ECO:0000259" key="18">
    <source>
        <dbReference type="PROSITE" id="PS51447"/>
    </source>
</evidence>